<keyword evidence="1" id="KW-0812">Transmembrane</keyword>
<organism evidence="2 3">
    <name type="scientific">Salinimicrobium sediminis</name>
    <dbReference type="NCBI Taxonomy" id="1343891"/>
    <lineage>
        <taxon>Bacteria</taxon>
        <taxon>Pseudomonadati</taxon>
        <taxon>Bacteroidota</taxon>
        <taxon>Flavobacteriia</taxon>
        <taxon>Flavobacteriales</taxon>
        <taxon>Flavobacteriaceae</taxon>
        <taxon>Salinimicrobium</taxon>
    </lineage>
</organism>
<name>A0A285X3E0_9FLAO</name>
<gene>
    <name evidence="2" type="ORF">SAMN06296241_1362</name>
</gene>
<keyword evidence="1" id="KW-0472">Membrane</keyword>
<sequence>MIVFAVLAVLAFGIAAYYFLKGLWLLMKAVYYRWFAPERKLDEAFKKEVLAKEPEYKKFESDFDKRMDSILNKRTL</sequence>
<accession>A0A285X3E0</accession>
<dbReference type="EMBL" id="OCMF01000001">
    <property type="protein sequence ID" value="SOC79825.1"/>
    <property type="molecule type" value="Genomic_DNA"/>
</dbReference>
<protein>
    <submittedName>
        <fullName evidence="2">Uncharacterized protein</fullName>
    </submittedName>
</protein>
<evidence type="ECO:0000256" key="1">
    <source>
        <dbReference type="SAM" id="Phobius"/>
    </source>
</evidence>
<feature type="transmembrane region" description="Helical" evidence="1">
    <location>
        <begin position="6"/>
        <end position="26"/>
    </location>
</feature>
<reference evidence="3" key="1">
    <citation type="submission" date="2017-09" db="EMBL/GenBank/DDBJ databases">
        <authorList>
            <person name="Varghese N."/>
            <person name="Submissions S."/>
        </authorList>
    </citation>
    <scope>NUCLEOTIDE SEQUENCE [LARGE SCALE GENOMIC DNA]</scope>
    <source>
        <strain evidence="3">CGMCC 1.12641</strain>
    </source>
</reference>
<keyword evidence="1" id="KW-1133">Transmembrane helix</keyword>
<dbReference type="RefSeq" id="WP_097055527.1">
    <property type="nucleotide sequence ID" value="NZ_OCMF01000001.1"/>
</dbReference>
<evidence type="ECO:0000313" key="2">
    <source>
        <dbReference type="EMBL" id="SOC79825.1"/>
    </source>
</evidence>
<dbReference type="AlphaFoldDB" id="A0A285X3E0"/>
<evidence type="ECO:0000313" key="3">
    <source>
        <dbReference type="Proteomes" id="UP000219193"/>
    </source>
</evidence>
<dbReference type="Proteomes" id="UP000219193">
    <property type="component" value="Unassembled WGS sequence"/>
</dbReference>
<proteinExistence type="predicted"/>
<keyword evidence="3" id="KW-1185">Reference proteome</keyword>